<dbReference type="InterPro" id="IPR052895">
    <property type="entry name" value="HetReg/Transcr_Mod"/>
</dbReference>
<feature type="region of interest" description="Disordered" evidence="1">
    <location>
        <begin position="492"/>
        <end position="525"/>
    </location>
</feature>
<evidence type="ECO:0000259" key="2">
    <source>
        <dbReference type="Pfam" id="PF06985"/>
    </source>
</evidence>
<comment type="caution">
    <text evidence="3">The sequence shown here is derived from an EMBL/GenBank/DDBJ whole genome shotgun (WGS) entry which is preliminary data.</text>
</comment>
<evidence type="ECO:0000313" key="4">
    <source>
        <dbReference type="Proteomes" id="UP000654918"/>
    </source>
</evidence>
<reference evidence="3" key="1">
    <citation type="journal article" date="2020" name="Phytopathology">
        <title>Genome Sequence Resources of Colletotrichum truncatum, C. plurivorum, C. musicola, and C. sojae: Four Species Pathogenic to Soybean (Glycine max).</title>
        <authorList>
            <person name="Rogerio F."/>
            <person name="Boufleur T.R."/>
            <person name="Ciampi-Guillardi M."/>
            <person name="Sukno S.A."/>
            <person name="Thon M.R."/>
            <person name="Massola Junior N.S."/>
            <person name="Baroncelli R."/>
        </authorList>
    </citation>
    <scope>NUCLEOTIDE SEQUENCE</scope>
    <source>
        <strain evidence="3">LFN00145</strain>
    </source>
</reference>
<dbReference type="AlphaFoldDB" id="A0A8H6K1R3"/>
<sequence length="725" mass="81886">MESYPYRPLNLPSETRILTVQPGKFEDEIQCSLSHIAIAAPEEPYEALSYCWNKGVDRDPADNGIDPDTEIPWAVYGRDDNGEEFRKSGTTPWKDLVDHPYYHESYFRLGGKMPDAPITCDGVRLVVGGELFRALRRLRSEDGPALHIWVDALCINQQDVVERNEHVKIMGQIYAGALGTRVWLGESTQFDYLAFDTLVAVSELLDDILIKRGLLERGASLQEIQWHFTNSPNPERLDWGLLSEMLNRAWFKRTWIIQEVANSKKIKVHIGGLSFSWDFFAAVICGIMNFKLQATISECKAFKAVGIMEQLRSERVGNSMAPPAKIPFLDLLEELRDFQATLPSDKIYGILGLAEYRDEVVVDYAQSPEEVFIDIAVKELRSGSLNILAHCVDSSKPTSLALPSWVPDWTQPGWTEPLRIRGLQSAAAGETKPGLSIDLEAGILKIRGRLLDRVAAVEMKRQIPPPKQMGPMDADDNPDKEEFSMAQFGRPMPDAAEEDVEEEGSSVGQEETSWESPDRKKKRPNDVKYRMARIAEQVKQSAKDWYTGVAEVAFPDKKATPQTLENLWRTFMCNRTRENERPGENCAVGMDIHYKIVLDADKGPAGVLQERVDHQIASHGLSLRDADAYYLREKESFETFFGGHTKWTYNRRFFRSDEGRFGWCVDGTEPGDEIVLFYGCSSAFVLRDTDNGDGKKRIIGDCYIHGLMDGEGLASEFQEVEFQLA</sequence>
<accession>A0A8H6K1R3</accession>
<keyword evidence="4" id="KW-1185">Reference proteome</keyword>
<feature type="compositionally biased region" description="Acidic residues" evidence="1">
    <location>
        <begin position="495"/>
        <end position="504"/>
    </location>
</feature>
<protein>
    <submittedName>
        <fullName evidence="3">Ankyrin and het domain protein</fullName>
    </submittedName>
</protein>
<proteinExistence type="predicted"/>
<dbReference type="Pfam" id="PF06985">
    <property type="entry name" value="HET"/>
    <property type="match status" value="1"/>
</dbReference>
<organism evidence="3 4">
    <name type="scientific">Colletotrichum plurivorum</name>
    <dbReference type="NCBI Taxonomy" id="2175906"/>
    <lineage>
        <taxon>Eukaryota</taxon>
        <taxon>Fungi</taxon>
        <taxon>Dikarya</taxon>
        <taxon>Ascomycota</taxon>
        <taxon>Pezizomycotina</taxon>
        <taxon>Sordariomycetes</taxon>
        <taxon>Hypocreomycetidae</taxon>
        <taxon>Glomerellales</taxon>
        <taxon>Glomerellaceae</taxon>
        <taxon>Colletotrichum</taxon>
        <taxon>Colletotrichum orchidearum species complex</taxon>
    </lineage>
</organism>
<dbReference type="PANTHER" id="PTHR24148:SF73">
    <property type="entry name" value="HET DOMAIN PROTEIN (AFU_ORTHOLOGUE AFUA_8G01020)"/>
    <property type="match status" value="1"/>
</dbReference>
<gene>
    <name evidence="3" type="ORF">CPLU01_11504</name>
</gene>
<dbReference type="InterPro" id="IPR010730">
    <property type="entry name" value="HET"/>
</dbReference>
<dbReference type="Pfam" id="PF26639">
    <property type="entry name" value="Het-6_barrel"/>
    <property type="match status" value="1"/>
</dbReference>
<evidence type="ECO:0000313" key="3">
    <source>
        <dbReference type="EMBL" id="KAF6823289.1"/>
    </source>
</evidence>
<feature type="domain" description="Heterokaryon incompatibility" evidence="2">
    <location>
        <begin position="116"/>
        <end position="259"/>
    </location>
</feature>
<name>A0A8H6K1R3_9PEZI</name>
<dbReference type="EMBL" id="WIGO01000216">
    <property type="protein sequence ID" value="KAF6823289.1"/>
    <property type="molecule type" value="Genomic_DNA"/>
</dbReference>
<dbReference type="Proteomes" id="UP000654918">
    <property type="component" value="Unassembled WGS sequence"/>
</dbReference>
<evidence type="ECO:0000256" key="1">
    <source>
        <dbReference type="SAM" id="MobiDB-lite"/>
    </source>
</evidence>
<dbReference type="PANTHER" id="PTHR24148">
    <property type="entry name" value="ANKYRIN REPEAT DOMAIN-CONTAINING PROTEIN 39 HOMOLOG-RELATED"/>
    <property type="match status" value="1"/>
</dbReference>